<organism evidence="2 3">
    <name type="scientific">Dyella marensis</name>
    <dbReference type="NCBI Taxonomy" id="500610"/>
    <lineage>
        <taxon>Bacteria</taxon>
        <taxon>Pseudomonadati</taxon>
        <taxon>Pseudomonadota</taxon>
        <taxon>Gammaproteobacteria</taxon>
        <taxon>Lysobacterales</taxon>
        <taxon>Rhodanobacteraceae</taxon>
        <taxon>Dyella</taxon>
    </lineage>
</organism>
<dbReference type="STRING" id="500610.SAMN02799615_03967"/>
<reference evidence="3" key="1">
    <citation type="submission" date="2016-10" db="EMBL/GenBank/DDBJ databases">
        <authorList>
            <person name="Varghese N."/>
            <person name="Submissions S."/>
        </authorList>
    </citation>
    <scope>NUCLEOTIDE SEQUENCE [LARGE SCALE GENOMIC DNA]</scope>
    <source>
        <strain evidence="3">UNC178MFTsu3.1</strain>
    </source>
</reference>
<dbReference type="RefSeq" id="WP_026633913.1">
    <property type="nucleotide sequence ID" value="NZ_FONH01000024.1"/>
</dbReference>
<dbReference type="AlphaFoldDB" id="A0A1I2JHW4"/>
<name>A0A1I2JHW4_9GAMM</name>
<dbReference type="EMBL" id="FONH01000024">
    <property type="protein sequence ID" value="SFF52271.1"/>
    <property type="molecule type" value="Genomic_DNA"/>
</dbReference>
<sequence>MGRHRDLESTINGIGDQMRDRARHYADVAGDRADGLMERGRELHRRFGRNKGDYARRLSHAAEDMADEANYQYRRLRRHVSRHPVATAAIVAGTIGAFLLLRRAFRDEDD</sequence>
<evidence type="ECO:0008006" key="4">
    <source>
        <dbReference type="Google" id="ProtNLM"/>
    </source>
</evidence>
<gene>
    <name evidence="2" type="ORF">SAMN02799615_03967</name>
</gene>
<protein>
    <recommendedName>
        <fullName evidence="4">Membrane-anchored ribosome-binding protein, inhibits growth in stationary phase, ElaB/YqjD/DUF883 family</fullName>
    </recommendedName>
</protein>
<keyword evidence="3" id="KW-1185">Reference proteome</keyword>
<keyword evidence="1" id="KW-0472">Membrane</keyword>
<evidence type="ECO:0000313" key="2">
    <source>
        <dbReference type="EMBL" id="SFF52271.1"/>
    </source>
</evidence>
<evidence type="ECO:0000313" key="3">
    <source>
        <dbReference type="Proteomes" id="UP000199477"/>
    </source>
</evidence>
<keyword evidence="1" id="KW-1133">Transmembrane helix</keyword>
<keyword evidence="1" id="KW-0812">Transmembrane</keyword>
<feature type="transmembrane region" description="Helical" evidence="1">
    <location>
        <begin position="84"/>
        <end position="105"/>
    </location>
</feature>
<dbReference type="Proteomes" id="UP000199477">
    <property type="component" value="Unassembled WGS sequence"/>
</dbReference>
<accession>A0A1I2JHW4</accession>
<evidence type="ECO:0000256" key="1">
    <source>
        <dbReference type="SAM" id="Phobius"/>
    </source>
</evidence>
<proteinExistence type="predicted"/>